<sequence>MSHRTPKTKGARLGIRSSIRGSAILARRKGEAHRGILSFAIAAFCIEMMELSYKNLGAKVYTPFRAKKIEPCFTETMRSTAISALATPDFVMDFVTLRILPLELRRGSSAVSYVFSLCRINTVDPNRIRDFEAQEPSVAYEIVQEEDVCEVSTIRIPARRPIERKEQAGGVGDKESLLFSLSSRTFVTPCARSFQASPARPPSSNTASRNCKLRRFYPEKPNSLTVLSVEAVETPWWKLSFSNLAQKPWLCPEHQLDDATIGAPDIRDGSRQALDKRLPRCASAADQAYHSPLDVETAGSIADSIVAKQRSLQVVAVARPCTSAIAPVSFDQVSSSSAAYSPNRAHQDSPAQRYRTQTFDIVNVDH</sequence>
<dbReference type="EMBL" id="VFLP01000035">
    <property type="protein sequence ID" value="TRX92549.1"/>
    <property type="molecule type" value="Genomic_DNA"/>
</dbReference>
<dbReference type="Proteomes" id="UP000319160">
    <property type="component" value="Unassembled WGS sequence"/>
</dbReference>
<dbReference type="AlphaFoldDB" id="A0A553HX73"/>
<comment type="caution">
    <text evidence="1">The sequence shown here is derived from an EMBL/GenBank/DDBJ whole genome shotgun (WGS) entry which is preliminary data.</text>
</comment>
<evidence type="ECO:0000313" key="1">
    <source>
        <dbReference type="EMBL" id="TRX92549.1"/>
    </source>
</evidence>
<protein>
    <submittedName>
        <fullName evidence="1">Uncharacterized protein</fullName>
    </submittedName>
</protein>
<organism evidence="1 2">
    <name type="scientific">Xylaria flabelliformis</name>
    <dbReference type="NCBI Taxonomy" id="2512241"/>
    <lineage>
        <taxon>Eukaryota</taxon>
        <taxon>Fungi</taxon>
        <taxon>Dikarya</taxon>
        <taxon>Ascomycota</taxon>
        <taxon>Pezizomycotina</taxon>
        <taxon>Sordariomycetes</taxon>
        <taxon>Xylariomycetidae</taxon>
        <taxon>Xylariales</taxon>
        <taxon>Xylariaceae</taxon>
        <taxon>Xylaria</taxon>
    </lineage>
</organism>
<proteinExistence type="predicted"/>
<reference evidence="2" key="1">
    <citation type="submission" date="2019-06" db="EMBL/GenBank/DDBJ databases">
        <title>Draft genome sequence of the griseofulvin-producing fungus Xylaria cubensis strain G536.</title>
        <authorList>
            <person name="Mead M.E."/>
            <person name="Raja H.A."/>
            <person name="Steenwyk J.L."/>
            <person name="Knowles S.L."/>
            <person name="Oberlies N.H."/>
            <person name="Rokas A."/>
        </authorList>
    </citation>
    <scope>NUCLEOTIDE SEQUENCE [LARGE SCALE GENOMIC DNA]</scope>
    <source>
        <strain evidence="2">G536</strain>
    </source>
</reference>
<name>A0A553HX73_9PEZI</name>
<evidence type="ECO:0000313" key="2">
    <source>
        <dbReference type="Proteomes" id="UP000319160"/>
    </source>
</evidence>
<gene>
    <name evidence="1" type="ORF">FHL15_006476</name>
</gene>
<accession>A0A553HX73</accession>
<keyword evidence="2" id="KW-1185">Reference proteome</keyword>
<dbReference type="OrthoDB" id="10675477at2759"/>